<reference evidence="2" key="1">
    <citation type="submission" date="2023-06" db="EMBL/GenBank/DDBJ databases">
        <title>Sysu t00039.</title>
        <authorList>
            <person name="Gao L."/>
            <person name="Fang B.-Z."/>
            <person name="Li W.-J."/>
        </authorList>
    </citation>
    <scope>NUCLEOTIDE SEQUENCE</scope>
    <source>
        <strain evidence="2">SYSU T00039</strain>
    </source>
</reference>
<dbReference type="AlphaFoldDB" id="A0AAW7M2A3"/>
<dbReference type="Proteomes" id="UP001172737">
    <property type="component" value="Unassembled WGS sequence"/>
</dbReference>
<protein>
    <submittedName>
        <fullName evidence="2">Sterol carrier family protein</fullName>
    </submittedName>
</protein>
<dbReference type="RefSeq" id="WP_301120855.1">
    <property type="nucleotide sequence ID" value="NZ_JAUHPX010000006.1"/>
</dbReference>
<dbReference type="InterPro" id="IPR036527">
    <property type="entry name" value="SCP2_sterol-bd_dom_sf"/>
</dbReference>
<dbReference type="InterPro" id="IPR041629">
    <property type="entry name" value="SCP_3"/>
</dbReference>
<evidence type="ECO:0000313" key="2">
    <source>
        <dbReference type="EMBL" id="MDN4488689.1"/>
    </source>
</evidence>
<dbReference type="EMBL" id="JAUHPX010000006">
    <property type="protein sequence ID" value="MDN4488689.1"/>
    <property type="molecule type" value="Genomic_DNA"/>
</dbReference>
<gene>
    <name evidence="2" type="ORF">QQX10_10980</name>
</gene>
<organism evidence="2 3">
    <name type="scientific">Demequina lignilytica</name>
    <dbReference type="NCBI Taxonomy" id="3051663"/>
    <lineage>
        <taxon>Bacteria</taxon>
        <taxon>Bacillati</taxon>
        <taxon>Actinomycetota</taxon>
        <taxon>Actinomycetes</taxon>
        <taxon>Micrococcales</taxon>
        <taxon>Demequinaceae</taxon>
        <taxon>Demequina</taxon>
    </lineage>
</organism>
<feature type="domain" description="Bacterial SCP orthologue" evidence="1">
    <location>
        <begin position="25"/>
        <end position="117"/>
    </location>
</feature>
<proteinExistence type="predicted"/>
<dbReference type="Pfam" id="PF17844">
    <property type="entry name" value="SCP_3"/>
    <property type="match status" value="1"/>
</dbReference>
<dbReference type="SUPFAM" id="SSF55718">
    <property type="entry name" value="SCP-like"/>
    <property type="match status" value="1"/>
</dbReference>
<accession>A0AAW7M2A3</accession>
<keyword evidence="3" id="KW-1185">Reference proteome</keyword>
<sequence length="120" mass="12454">MPPRRRIPVAAGREALAAWGRGGADRPTTAMAVRFSLEELAAIAPGRSLEVRVPPFGAVQCVEGSVHRRGTPPAVVEMSPETWLGLVTGALTWDDAVASGAVDASGERSDLSGLLPLDLG</sequence>
<evidence type="ECO:0000259" key="1">
    <source>
        <dbReference type="Pfam" id="PF17844"/>
    </source>
</evidence>
<name>A0AAW7M2A3_9MICO</name>
<dbReference type="Gene3D" id="3.30.1050.40">
    <property type="match status" value="1"/>
</dbReference>
<evidence type="ECO:0000313" key="3">
    <source>
        <dbReference type="Proteomes" id="UP001172737"/>
    </source>
</evidence>
<comment type="caution">
    <text evidence="2">The sequence shown here is derived from an EMBL/GenBank/DDBJ whole genome shotgun (WGS) entry which is preliminary data.</text>
</comment>